<dbReference type="OrthoDB" id="2152029at2759"/>
<evidence type="ECO:0000313" key="6">
    <source>
        <dbReference type="Proteomes" id="UP001049176"/>
    </source>
</evidence>
<dbReference type="InterPro" id="IPR029058">
    <property type="entry name" value="AB_hydrolase_fold"/>
</dbReference>
<name>A0A9P7RUY5_9AGAR</name>
<dbReference type="SUPFAM" id="SSF53474">
    <property type="entry name" value="alpha/beta-Hydrolases"/>
    <property type="match status" value="1"/>
</dbReference>
<dbReference type="Pfam" id="PF07859">
    <property type="entry name" value="Abhydrolase_3"/>
    <property type="match status" value="1"/>
</dbReference>
<sequence length="305" mass="33367">MGTGSTTRIYRSWTRQWRVEPLLEEVSQSGRKLMWIGNKNAEKVVFYVHGGGFMLPISDYMLIFGCLFNANTPEEREEKSLPSSQWSILSTLVPSQRNSRKSPLHYHILNTSCISPSKLHVAGDSAGANLVLQLISNTLPVDEVPPSPLTPAQPVSGILLISPWLSLDQPTPSYTQNDATDFLAPATLTGYGVKYLAGVRDSHVPYVKVLSAGKQWFDGIDELTDRILVTVGGAECLLDDGIGVYDEIKASVLRGERRVDVEVDVEDGGVHEDMMVDCGAFGKNLTAVGEKIVVWLMGSRGYGVL</sequence>
<dbReference type="GeneID" id="66080924"/>
<evidence type="ECO:0000259" key="4">
    <source>
        <dbReference type="Pfam" id="PF07859"/>
    </source>
</evidence>
<evidence type="ECO:0000256" key="3">
    <source>
        <dbReference type="PROSITE-ProRule" id="PRU10038"/>
    </source>
</evidence>
<comment type="caution">
    <text evidence="5">The sequence shown here is derived from an EMBL/GenBank/DDBJ whole genome shotgun (WGS) entry which is preliminary data.</text>
</comment>
<organism evidence="5 6">
    <name type="scientific">Marasmius oreades</name>
    <name type="common">fairy-ring Marasmius</name>
    <dbReference type="NCBI Taxonomy" id="181124"/>
    <lineage>
        <taxon>Eukaryota</taxon>
        <taxon>Fungi</taxon>
        <taxon>Dikarya</taxon>
        <taxon>Basidiomycota</taxon>
        <taxon>Agaricomycotina</taxon>
        <taxon>Agaricomycetes</taxon>
        <taxon>Agaricomycetidae</taxon>
        <taxon>Agaricales</taxon>
        <taxon>Marasmiineae</taxon>
        <taxon>Marasmiaceae</taxon>
        <taxon>Marasmius</taxon>
    </lineage>
</organism>
<dbReference type="InterPro" id="IPR033140">
    <property type="entry name" value="Lipase_GDXG_put_SER_AS"/>
</dbReference>
<dbReference type="InterPro" id="IPR013094">
    <property type="entry name" value="AB_hydrolase_3"/>
</dbReference>
<comment type="similarity">
    <text evidence="1">Belongs to the 'GDXG' lipolytic enzyme family.</text>
</comment>
<dbReference type="Proteomes" id="UP001049176">
    <property type="component" value="Chromosome 7"/>
</dbReference>
<keyword evidence="2" id="KW-0378">Hydrolase</keyword>
<evidence type="ECO:0000313" key="5">
    <source>
        <dbReference type="EMBL" id="KAG7090251.1"/>
    </source>
</evidence>
<dbReference type="Gene3D" id="3.40.50.1820">
    <property type="entry name" value="alpha/beta hydrolase"/>
    <property type="match status" value="1"/>
</dbReference>
<evidence type="ECO:0000256" key="2">
    <source>
        <dbReference type="ARBA" id="ARBA00022801"/>
    </source>
</evidence>
<evidence type="ECO:0000256" key="1">
    <source>
        <dbReference type="ARBA" id="ARBA00010515"/>
    </source>
</evidence>
<dbReference type="GO" id="GO:0016787">
    <property type="term" value="F:hydrolase activity"/>
    <property type="evidence" value="ECO:0007669"/>
    <property type="project" value="UniProtKB-KW"/>
</dbReference>
<dbReference type="KEGG" id="more:E1B28_011849"/>
<dbReference type="PROSITE" id="PS01174">
    <property type="entry name" value="LIPASE_GDXG_SER"/>
    <property type="match status" value="1"/>
</dbReference>
<protein>
    <recommendedName>
        <fullName evidence="4">Alpha/beta hydrolase fold-3 domain-containing protein</fullName>
    </recommendedName>
</protein>
<gene>
    <name evidence="5" type="ORF">E1B28_011849</name>
</gene>
<accession>A0A9P7RUY5</accession>
<feature type="domain" description="Alpha/beta hydrolase fold-3" evidence="4">
    <location>
        <begin position="114"/>
        <end position="272"/>
    </location>
</feature>
<feature type="active site" evidence="3">
    <location>
        <position position="125"/>
    </location>
</feature>
<reference evidence="5" key="1">
    <citation type="journal article" date="2021" name="Genome Biol. Evol.">
        <title>The assembled and annotated genome of the fairy-ring fungus Marasmius oreades.</title>
        <authorList>
            <person name="Hiltunen M."/>
            <person name="Ament-Velasquez S.L."/>
            <person name="Johannesson H."/>
        </authorList>
    </citation>
    <scope>NUCLEOTIDE SEQUENCE</scope>
    <source>
        <strain evidence="5">03SP1</strain>
    </source>
</reference>
<dbReference type="RefSeq" id="XP_043006721.1">
    <property type="nucleotide sequence ID" value="XM_043156907.1"/>
</dbReference>
<dbReference type="AlphaFoldDB" id="A0A9P7RUY5"/>
<keyword evidence="6" id="KW-1185">Reference proteome</keyword>
<dbReference type="EMBL" id="CM032187">
    <property type="protein sequence ID" value="KAG7090251.1"/>
    <property type="molecule type" value="Genomic_DNA"/>
</dbReference>
<dbReference type="PANTHER" id="PTHR48081:SF31">
    <property type="entry name" value="STERYL ACETYL HYDROLASE MUG81-RELATED"/>
    <property type="match status" value="1"/>
</dbReference>
<dbReference type="PANTHER" id="PTHR48081">
    <property type="entry name" value="AB HYDROLASE SUPERFAMILY PROTEIN C4A8.06C"/>
    <property type="match status" value="1"/>
</dbReference>
<dbReference type="InterPro" id="IPR050300">
    <property type="entry name" value="GDXG_lipolytic_enzyme"/>
</dbReference>
<proteinExistence type="inferred from homology"/>